<dbReference type="PROSITE" id="PS51747">
    <property type="entry name" value="CYT_DCMP_DEAMINASES_2"/>
    <property type="match status" value="1"/>
</dbReference>
<proteinExistence type="inferred from homology"/>
<dbReference type="KEGG" id="pbas:SMSP2_01910"/>
<keyword evidence="11" id="KW-1185">Reference proteome</keyword>
<gene>
    <name evidence="8 10" type="primary">tadA</name>
    <name evidence="10" type="ORF">SMSP2_01910</name>
</gene>
<dbReference type="PROSITE" id="PS00903">
    <property type="entry name" value="CYT_DCMP_DEAMINASES_1"/>
    <property type="match status" value="1"/>
</dbReference>
<comment type="catalytic activity">
    <reaction evidence="7 8">
        <text>adenosine(34) in tRNA + H2O + H(+) = inosine(34) in tRNA + NH4(+)</text>
        <dbReference type="Rhea" id="RHEA:43168"/>
        <dbReference type="Rhea" id="RHEA-COMP:10373"/>
        <dbReference type="Rhea" id="RHEA-COMP:10374"/>
        <dbReference type="ChEBI" id="CHEBI:15377"/>
        <dbReference type="ChEBI" id="CHEBI:15378"/>
        <dbReference type="ChEBI" id="CHEBI:28938"/>
        <dbReference type="ChEBI" id="CHEBI:74411"/>
        <dbReference type="ChEBI" id="CHEBI:82852"/>
        <dbReference type="EC" id="3.5.4.33"/>
    </reaction>
</comment>
<feature type="binding site" evidence="8">
    <location>
        <position position="103"/>
    </location>
    <ligand>
        <name>Zn(2+)</name>
        <dbReference type="ChEBI" id="CHEBI:29105"/>
        <note>catalytic</note>
    </ligand>
</feature>
<dbReference type="InterPro" id="IPR002125">
    <property type="entry name" value="CMP_dCMP_dom"/>
</dbReference>
<evidence type="ECO:0000256" key="4">
    <source>
        <dbReference type="ARBA" id="ARBA00022723"/>
    </source>
</evidence>
<dbReference type="GO" id="GO:0002100">
    <property type="term" value="P:tRNA wobble adenosine to inosine editing"/>
    <property type="evidence" value="ECO:0007669"/>
    <property type="project" value="UniProtKB-UniRule"/>
</dbReference>
<evidence type="ECO:0000256" key="6">
    <source>
        <dbReference type="ARBA" id="ARBA00022833"/>
    </source>
</evidence>
<evidence type="ECO:0000256" key="7">
    <source>
        <dbReference type="ARBA" id="ARBA00048045"/>
    </source>
</evidence>
<evidence type="ECO:0000256" key="8">
    <source>
        <dbReference type="HAMAP-Rule" id="MF_00972"/>
    </source>
</evidence>
<evidence type="ECO:0000259" key="9">
    <source>
        <dbReference type="PROSITE" id="PS51747"/>
    </source>
</evidence>
<dbReference type="Gene3D" id="3.40.140.10">
    <property type="entry name" value="Cytidine Deaminase, domain 2"/>
    <property type="match status" value="1"/>
</dbReference>
<comment type="cofactor">
    <cofactor evidence="8">
        <name>Zn(2+)</name>
        <dbReference type="ChEBI" id="CHEBI:29105"/>
    </cofactor>
    <text evidence="8">Binds 1 zinc ion per subunit.</text>
</comment>
<comment type="similarity">
    <text evidence="1">Belongs to the cytidine and deoxycytidylate deaminase family. ADAT2 subfamily.</text>
</comment>
<feature type="active site" description="Proton donor" evidence="8">
    <location>
        <position position="72"/>
    </location>
</feature>
<feature type="binding site" evidence="8">
    <location>
        <position position="70"/>
    </location>
    <ligand>
        <name>Zn(2+)</name>
        <dbReference type="ChEBI" id="CHEBI:29105"/>
        <note>catalytic</note>
    </ligand>
</feature>
<protein>
    <recommendedName>
        <fullName evidence="8">tRNA-specific adenosine deaminase</fullName>
        <ecNumber evidence="8">3.5.4.33</ecNumber>
    </recommendedName>
</protein>
<dbReference type="HAMAP" id="MF_00972">
    <property type="entry name" value="tRNA_aden_deaminase"/>
    <property type="match status" value="1"/>
</dbReference>
<sequence>MRIMLITMDNADNITLSTETHEYFMLEAIKAAQIALEAGDVPIGAVIVKNGRIIARGWNQREQLQDPTAHAEMIALTQASEHVGSWRLYGCTMYVTLEPCTMCAGALILSRIDRVVFACPDPKTGAAGSLYNIFEEPRHNHRVEVESGVLEEPCSMMLSDFFRNRRKQIAEEKNSV</sequence>
<comment type="function">
    <text evidence="8">Catalyzes the deamination of adenosine to inosine at the wobble position 34 of tRNA(Arg2).</text>
</comment>
<name>A0A1Q2MFQ5_9BACT</name>
<dbReference type="SUPFAM" id="SSF53927">
    <property type="entry name" value="Cytidine deaminase-like"/>
    <property type="match status" value="1"/>
</dbReference>
<dbReference type="EC" id="3.5.4.33" evidence="8"/>
<dbReference type="CDD" id="cd01285">
    <property type="entry name" value="nucleoside_deaminase"/>
    <property type="match status" value="1"/>
</dbReference>
<reference evidence="11" key="1">
    <citation type="submission" date="2017-02" db="EMBL/GenBank/DDBJ databases">
        <title>Comparative genomics and description of representatives of a novel lineage of planctomycetes thriving in anoxic sediments.</title>
        <authorList>
            <person name="Spring S."/>
            <person name="Bunk B."/>
            <person name="Sproer C."/>
        </authorList>
    </citation>
    <scope>NUCLEOTIDE SEQUENCE [LARGE SCALE GENOMIC DNA]</scope>
    <source>
        <strain evidence="11">SM-Chi-D1</strain>
    </source>
</reference>
<evidence type="ECO:0000256" key="2">
    <source>
        <dbReference type="ARBA" id="ARBA00011738"/>
    </source>
</evidence>
<evidence type="ECO:0000256" key="1">
    <source>
        <dbReference type="ARBA" id="ARBA00010669"/>
    </source>
</evidence>
<dbReference type="NCBIfam" id="NF008113">
    <property type="entry name" value="PRK10860.1"/>
    <property type="match status" value="1"/>
</dbReference>
<comment type="subunit">
    <text evidence="2 8">Homodimer.</text>
</comment>
<keyword evidence="4 8" id="KW-0479">Metal-binding</keyword>
<keyword evidence="5 8" id="KW-0378">Hydrolase</keyword>
<dbReference type="PANTHER" id="PTHR11079">
    <property type="entry name" value="CYTOSINE DEAMINASE FAMILY MEMBER"/>
    <property type="match status" value="1"/>
</dbReference>
<dbReference type="InterPro" id="IPR016192">
    <property type="entry name" value="APOBEC/CMP_deaminase_Zn-bd"/>
</dbReference>
<organism evidence="10 11">
    <name type="scientific">Limihaloglobus sulfuriphilus</name>
    <dbReference type="NCBI Taxonomy" id="1851148"/>
    <lineage>
        <taxon>Bacteria</taxon>
        <taxon>Pseudomonadati</taxon>
        <taxon>Planctomycetota</taxon>
        <taxon>Phycisphaerae</taxon>
        <taxon>Sedimentisphaerales</taxon>
        <taxon>Sedimentisphaeraceae</taxon>
        <taxon>Limihaloglobus</taxon>
    </lineage>
</organism>
<dbReference type="PANTHER" id="PTHR11079:SF202">
    <property type="entry name" value="TRNA-SPECIFIC ADENOSINE DEAMINASE"/>
    <property type="match status" value="1"/>
</dbReference>
<accession>A0A1Q2MFQ5</accession>
<dbReference type="Pfam" id="PF00383">
    <property type="entry name" value="dCMP_cyt_deam_1"/>
    <property type="match status" value="1"/>
</dbReference>
<feature type="binding site" evidence="8">
    <location>
        <position position="100"/>
    </location>
    <ligand>
        <name>Zn(2+)</name>
        <dbReference type="ChEBI" id="CHEBI:29105"/>
        <note>catalytic</note>
    </ligand>
</feature>
<keyword evidence="6 8" id="KW-0862">Zinc</keyword>
<dbReference type="AlphaFoldDB" id="A0A1Q2MFQ5"/>
<keyword evidence="3 8" id="KW-0819">tRNA processing</keyword>
<dbReference type="EMBL" id="CP019646">
    <property type="protein sequence ID" value="AQQ71536.1"/>
    <property type="molecule type" value="Genomic_DNA"/>
</dbReference>
<dbReference type="Proteomes" id="UP000188181">
    <property type="component" value="Chromosome"/>
</dbReference>
<evidence type="ECO:0000256" key="5">
    <source>
        <dbReference type="ARBA" id="ARBA00022801"/>
    </source>
</evidence>
<feature type="domain" description="CMP/dCMP-type deaminase" evidence="9">
    <location>
        <begin position="19"/>
        <end position="146"/>
    </location>
</feature>
<dbReference type="STRING" id="1851148.SMSP2_01910"/>
<dbReference type="GO" id="GO:0008270">
    <property type="term" value="F:zinc ion binding"/>
    <property type="evidence" value="ECO:0007669"/>
    <property type="project" value="UniProtKB-UniRule"/>
</dbReference>
<evidence type="ECO:0000313" key="10">
    <source>
        <dbReference type="EMBL" id="AQQ71536.1"/>
    </source>
</evidence>
<evidence type="ECO:0000313" key="11">
    <source>
        <dbReference type="Proteomes" id="UP000188181"/>
    </source>
</evidence>
<dbReference type="InterPro" id="IPR028883">
    <property type="entry name" value="tRNA_aden_deaminase"/>
</dbReference>
<dbReference type="InterPro" id="IPR016193">
    <property type="entry name" value="Cytidine_deaminase-like"/>
</dbReference>
<evidence type="ECO:0000256" key="3">
    <source>
        <dbReference type="ARBA" id="ARBA00022694"/>
    </source>
</evidence>
<dbReference type="GO" id="GO:0052717">
    <property type="term" value="F:tRNA-specific adenosine-34 deaminase activity"/>
    <property type="evidence" value="ECO:0007669"/>
    <property type="project" value="UniProtKB-UniRule"/>
</dbReference>
<dbReference type="FunFam" id="3.40.140.10:FF:000005">
    <property type="entry name" value="tRNA-specific adenosine deaminase"/>
    <property type="match status" value="1"/>
</dbReference>